<dbReference type="InterPro" id="IPR051578">
    <property type="entry name" value="GDPD"/>
</dbReference>
<dbReference type="InterPro" id="IPR057506">
    <property type="entry name" value="C2_GPCPD1"/>
</dbReference>
<feature type="repeat" description="ANK" evidence="4">
    <location>
        <begin position="416"/>
        <end position="448"/>
    </location>
</feature>
<accession>A0A1E1L598</accession>
<evidence type="ECO:0000259" key="6">
    <source>
        <dbReference type="PROSITE" id="PS51382"/>
    </source>
</evidence>
<dbReference type="PANTHER" id="PTHR22958:SF1">
    <property type="entry name" value="GLYCEROPHOSPHOCHOLINE PHOSPHODIESTERASE GPCPD1"/>
    <property type="match status" value="1"/>
</dbReference>
<dbReference type="Pfam" id="PF12796">
    <property type="entry name" value="Ank_2"/>
    <property type="match status" value="1"/>
</dbReference>
<evidence type="ECO:0000256" key="2">
    <source>
        <dbReference type="ARBA" id="ARBA00022801"/>
    </source>
</evidence>
<feature type="domain" description="SPX" evidence="6">
    <location>
        <begin position="1"/>
        <end position="147"/>
    </location>
</feature>
<dbReference type="PROSITE" id="PS50297">
    <property type="entry name" value="ANK_REP_REGION"/>
    <property type="match status" value="2"/>
</dbReference>
<dbReference type="Pfam" id="PF03009">
    <property type="entry name" value="GDPD"/>
    <property type="match status" value="1"/>
</dbReference>
<dbReference type="PROSITE" id="PS51704">
    <property type="entry name" value="GP_PDE"/>
    <property type="match status" value="1"/>
</dbReference>
<reference evidence="9" key="1">
    <citation type="submission" date="2016-03" db="EMBL/GenBank/DDBJ databases">
        <authorList>
            <person name="Guldener U."/>
        </authorList>
    </citation>
    <scope>NUCLEOTIDE SEQUENCE [LARGE SCALE GENOMIC DNA]</scope>
    <source>
        <strain evidence="9">04CH-RAC-A.6.1</strain>
    </source>
</reference>
<dbReference type="PROSITE" id="PS50088">
    <property type="entry name" value="ANK_REPEAT"/>
    <property type="match status" value="2"/>
</dbReference>
<evidence type="ECO:0000256" key="5">
    <source>
        <dbReference type="SAM" id="MobiDB-lite"/>
    </source>
</evidence>
<dbReference type="InterPro" id="IPR017946">
    <property type="entry name" value="PLC-like_Pdiesterase_TIM-brl"/>
</dbReference>
<dbReference type="OrthoDB" id="197419at2759"/>
<dbReference type="InterPro" id="IPR030395">
    <property type="entry name" value="GP_PDE_dom"/>
</dbReference>
<dbReference type="EMBL" id="FJUX01000078">
    <property type="protein sequence ID" value="CZT05679.1"/>
    <property type="molecule type" value="Genomic_DNA"/>
</dbReference>
<dbReference type="SUPFAM" id="SSF48403">
    <property type="entry name" value="Ankyrin repeat"/>
    <property type="match status" value="1"/>
</dbReference>
<dbReference type="GO" id="GO:0046475">
    <property type="term" value="P:glycerophospholipid catabolic process"/>
    <property type="evidence" value="ECO:0007669"/>
    <property type="project" value="TreeGrafter"/>
</dbReference>
<keyword evidence="2" id="KW-0378">Hydrolase</keyword>
<dbReference type="Gene3D" id="1.25.40.20">
    <property type="entry name" value="Ankyrin repeat-containing domain"/>
    <property type="match status" value="2"/>
</dbReference>
<dbReference type="SUPFAM" id="SSF51695">
    <property type="entry name" value="PLC-like phosphodiesterases"/>
    <property type="match status" value="1"/>
</dbReference>
<evidence type="ECO:0000259" key="7">
    <source>
        <dbReference type="PROSITE" id="PS51704"/>
    </source>
</evidence>
<dbReference type="SMART" id="SM00248">
    <property type="entry name" value="ANK"/>
    <property type="match status" value="6"/>
</dbReference>
<feature type="region of interest" description="Disordered" evidence="5">
    <location>
        <begin position="521"/>
        <end position="542"/>
    </location>
</feature>
<dbReference type="PRINTS" id="PR01415">
    <property type="entry name" value="ANKYRIN"/>
</dbReference>
<evidence type="ECO:0000256" key="4">
    <source>
        <dbReference type="PROSITE-ProRule" id="PRU00023"/>
    </source>
</evidence>
<name>A0A1E1L598_9HELO</name>
<evidence type="ECO:0000256" key="3">
    <source>
        <dbReference type="ARBA" id="ARBA00023043"/>
    </source>
</evidence>
<dbReference type="PROSITE" id="PS51382">
    <property type="entry name" value="SPX"/>
    <property type="match status" value="1"/>
</dbReference>
<dbReference type="PANTHER" id="PTHR22958">
    <property type="entry name" value="GLYCEROPHOSPHORYL DIESTER PHOSPHODIESTERASE"/>
    <property type="match status" value="1"/>
</dbReference>
<protein>
    <recommendedName>
        <fullName evidence="10">Glycerophosphocholine (GroPCho) phosphodiesterase</fullName>
    </recommendedName>
</protein>
<dbReference type="Gene3D" id="3.20.20.190">
    <property type="entry name" value="Phosphatidylinositol (PI) phosphodiesterase"/>
    <property type="match status" value="1"/>
</dbReference>
<keyword evidence="1" id="KW-0677">Repeat</keyword>
<dbReference type="GO" id="GO:0047389">
    <property type="term" value="F:glycerophosphocholine phosphodiesterase activity"/>
    <property type="evidence" value="ECO:0007669"/>
    <property type="project" value="TreeGrafter"/>
</dbReference>
<feature type="repeat" description="ANK" evidence="4">
    <location>
        <begin position="450"/>
        <end position="482"/>
    </location>
</feature>
<evidence type="ECO:0008006" key="10">
    <source>
        <dbReference type="Google" id="ProtNLM"/>
    </source>
</evidence>
<dbReference type="AlphaFoldDB" id="A0A1E1L598"/>
<dbReference type="InterPro" id="IPR036770">
    <property type="entry name" value="Ankyrin_rpt-contain_sf"/>
</dbReference>
<organism evidence="8 9">
    <name type="scientific">Rhynchosporium agropyri</name>
    <dbReference type="NCBI Taxonomy" id="914238"/>
    <lineage>
        <taxon>Eukaryota</taxon>
        <taxon>Fungi</taxon>
        <taxon>Dikarya</taxon>
        <taxon>Ascomycota</taxon>
        <taxon>Pezizomycotina</taxon>
        <taxon>Leotiomycetes</taxon>
        <taxon>Helotiales</taxon>
        <taxon>Ploettnerulaceae</taxon>
        <taxon>Rhynchosporium</taxon>
    </lineage>
</organism>
<evidence type="ECO:0000256" key="1">
    <source>
        <dbReference type="ARBA" id="ARBA00022737"/>
    </source>
</evidence>
<keyword evidence="9" id="KW-1185">Reference proteome</keyword>
<dbReference type="InterPro" id="IPR004331">
    <property type="entry name" value="SPX_dom"/>
</dbReference>
<dbReference type="Proteomes" id="UP000178912">
    <property type="component" value="Unassembled WGS sequence"/>
</dbReference>
<gene>
    <name evidence="8" type="ORF">RAG0_11667</name>
</gene>
<keyword evidence="3 4" id="KW-0040">ANK repeat</keyword>
<evidence type="ECO:0000313" key="8">
    <source>
        <dbReference type="EMBL" id="CZT05679.1"/>
    </source>
</evidence>
<feature type="domain" description="GP-PDE" evidence="7">
    <location>
        <begin position="712"/>
        <end position="1015"/>
    </location>
</feature>
<evidence type="ECO:0000313" key="9">
    <source>
        <dbReference type="Proteomes" id="UP000178912"/>
    </source>
</evidence>
<proteinExistence type="predicted"/>
<dbReference type="Pfam" id="PF25329">
    <property type="entry name" value="C2_GDE1"/>
    <property type="match status" value="1"/>
</dbReference>
<dbReference type="CDD" id="cd14447">
    <property type="entry name" value="SPX"/>
    <property type="match status" value="1"/>
</dbReference>
<dbReference type="Pfam" id="PF00023">
    <property type="entry name" value="Ank"/>
    <property type="match status" value="1"/>
</dbReference>
<sequence length="1021" mass="114949">MKFGRNYHKRQVAEWADAYMNYGVFKALCKGPPRNVNFQELAARCMAAIDSVERFSRNKYMILLLKLPPEARDRFQHYDAHLSYAAYFGLHESYHVELQHLKGTLSNLVADFDKLRWYGCVNTDAFRKIARKLSSLGNDGSHIASLIEHSLCKSEFASQARCLRILDDLNKSVTFITRLQQEMGDTSTTVQHTFCSRIALVYPSISALPLYRAIESNNSPELRKMIDNAEKRIRDFSRKEFLSILLDCSIRHFSKSCVKVLISSAISLDLVVVIEEGLRTLILEIGRSTSNELRATPSDHEKSISVLGYILDQLLSRKVDLVSKRDHLGRIPLHYACEHGLTDVCEILLKSVQAWEQFGGDSRSAIFLMDVQSLSSLKLSILGNHPEIMRMLIEFYGHDHLILLDSDVDVNCCDALGRTPLYLAAQFGHEPIVNLLLKHKSLIDIPETVRNWTPLIIACLEGFSTVVEVLLKHDANINHIDNSGWTAIDHASYRGHIPLAKALSKTSSNFSHRQATEIRRQFQTASKGRLPAREQPRRSTNTTESCIVVNLGSLDSSNTTPPVYLIPALIENPLLINPESMFSLGVSVVGTTSPQYFITLPLLEDATNIPWVFTHTDPASAKLVFEIFSNRLSSNGSRELVGRGMAFLESYKRSLHTKRESLSRDFTIPILSTASLDYICSVIFSFVVSTPLVLPNTPAIDTEALWFESGPSKVVGHRGLGQNLLPKKRLQVRENTVQWMWGLLCRDVQLTKDYVPVVYHDFLVSETGINTPMYNLTYEQFMHLDYDQSDQRRTALPWSGETSCFKTPLSRKVRTLSLTASDRDQTKVFMARVKHTLEYNSRGCKGNTKDDFIHESFVTFGGLLNSLPLNIGIDIEIKYPMLSEATDDWKMDPFFIEANFFTDTILLCLAEHISTRPVLLSSFSPEICNWQPTEIRATNLQEGLNFAKKWHLDALVLASEPLVLAPQLVGFVKEKGMVCATYGELNDEIDGVMIQAAAGVDILIVNDVQLVSEVLSGLESK</sequence>
<dbReference type="InterPro" id="IPR002110">
    <property type="entry name" value="Ankyrin_rpt"/>
</dbReference>